<name>A0ABT4QGU4_9BACL</name>
<evidence type="ECO:0000313" key="1">
    <source>
        <dbReference type="EMBL" id="MCZ8516106.1"/>
    </source>
</evidence>
<organism evidence="1 2">
    <name type="scientific">Paenibacillus gyeongsangnamensis</name>
    <dbReference type="NCBI Taxonomy" id="3388067"/>
    <lineage>
        <taxon>Bacteria</taxon>
        <taxon>Bacillati</taxon>
        <taxon>Bacillota</taxon>
        <taxon>Bacilli</taxon>
        <taxon>Bacillales</taxon>
        <taxon>Paenibacillaceae</taxon>
        <taxon>Paenibacillus</taxon>
    </lineage>
</organism>
<protein>
    <submittedName>
        <fullName evidence="1">TylF/MycF family methyltransferase</fullName>
    </submittedName>
</protein>
<keyword evidence="1" id="KW-0808">Transferase</keyword>
<dbReference type="Proteomes" id="UP001527882">
    <property type="component" value="Unassembled WGS sequence"/>
</dbReference>
<dbReference type="PANTHER" id="PTHR40036:SF1">
    <property type="entry name" value="MACROCIN O-METHYLTRANSFERASE"/>
    <property type="match status" value="1"/>
</dbReference>
<reference evidence="1 2" key="1">
    <citation type="submission" date="2022-12" db="EMBL/GenBank/DDBJ databases">
        <title>Draft genome sequence of Paenibacillus sp. dW9.</title>
        <authorList>
            <person name="Choi E.-W."/>
            <person name="Kim D.-U."/>
        </authorList>
    </citation>
    <scope>NUCLEOTIDE SEQUENCE [LARGE SCALE GENOMIC DNA]</scope>
    <source>
        <strain evidence="2">dW9</strain>
    </source>
</reference>
<dbReference type="PANTHER" id="PTHR40036">
    <property type="entry name" value="MACROCIN O-METHYLTRANSFERASE"/>
    <property type="match status" value="1"/>
</dbReference>
<evidence type="ECO:0000313" key="2">
    <source>
        <dbReference type="Proteomes" id="UP001527882"/>
    </source>
</evidence>
<keyword evidence="2" id="KW-1185">Reference proteome</keyword>
<sequence>MLYNLAKDMYLELLKKAILFEIWHEDAERYQPLTPDIHLHLPAELLNQLRAQDLEVVKRFHPNRDVRRIGFDWPPVAHSMIGRVRMENLQQCMQTVLNDNIEGDFIETGVWRGGACIFMRGFLKVNGIKDRSVWVADSFEGLPRPECFQDSGDIHHTFDFLKVSLEEVTENFRKYDLLDGQVRFLKGWFKDTLPSAPIKKIAVLRFDGDMYGSTMDCLYNLYPRVSEGGFIIIDDYCLPNCAAAVNNYRNMHGINDPMYLIEGCGCYWRKMK</sequence>
<accession>A0ABT4QGU4</accession>
<comment type="caution">
    <text evidence="1">The sequence shown here is derived from an EMBL/GenBank/DDBJ whole genome shotgun (WGS) entry which is preliminary data.</text>
</comment>
<dbReference type="InterPro" id="IPR008884">
    <property type="entry name" value="TylF_MeTrfase"/>
</dbReference>
<dbReference type="GO" id="GO:0008168">
    <property type="term" value="F:methyltransferase activity"/>
    <property type="evidence" value="ECO:0007669"/>
    <property type="project" value="UniProtKB-KW"/>
</dbReference>
<gene>
    <name evidence="1" type="ORF">O9H85_27630</name>
</gene>
<dbReference type="Pfam" id="PF05711">
    <property type="entry name" value="TylF"/>
    <property type="match status" value="1"/>
</dbReference>
<dbReference type="RefSeq" id="WP_269884687.1">
    <property type="nucleotide sequence ID" value="NZ_JAQAGZ010000021.1"/>
</dbReference>
<dbReference type="SUPFAM" id="SSF53335">
    <property type="entry name" value="S-adenosyl-L-methionine-dependent methyltransferases"/>
    <property type="match status" value="1"/>
</dbReference>
<dbReference type="GO" id="GO:0032259">
    <property type="term" value="P:methylation"/>
    <property type="evidence" value="ECO:0007669"/>
    <property type="project" value="UniProtKB-KW"/>
</dbReference>
<proteinExistence type="predicted"/>
<dbReference type="EMBL" id="JAQAGZ010000021">
    <property type="protein sequence ID" value="MCZ8516106.1"/>
    <property type="molecule type" value="Genomic_DNA"/>
</dbReference>
<dbReference type="Gene3D" id="3.40.50.150">
    <property type="entry name" value="Vaccinia Virus protein VP39"/>
    <property type="match status" value="1"/>
</dbReference>
<keyword evidence="1" id="KW-0489">Methyltransferase</keyword>
<dbReference type="InterPro" id="IPR029063">
    <property type="entry name" value="SAM-dependent_MTases_sf"/>
</dbReference>